<evidence type="ECO:0000256" key="1">
    <source>
        <dbReference type="SAM" id="MobiDB-lite"/>
    </source>
</evidence>
<evidence type="ECO:0000313" key="3">
    <source>
        <dbReference type="Proteomes" id="UP001596201"/>
    </source>
</evidence>
<organism evidence="2 3">
    <name type="scientific">Salinirubrum litoreum</name>
    <dbReference type="NCBI Taxonomy" id="1126234"/>
    <lineage>
        <taxon>Archaea</taxon>
        <taxon>Methanobacteriati</taxon>
        <taxon>Methanobacteriota</taxon>
        <taxon>Stenosarchaea group</taxon>
        <taxon>Halobacteria</taxon>
        <taxon>Halobacteriales</taxon>
        <taxon>Haloferacaceae</taxon>
        <taxon>Salinirubrum</taxon>
    </lineage>
</organism>
<comment type="caution">
    <text evidence="2">The sequence shown here is derived from an EMBL/GenBank/DDBJ whole genome shotgun (WGS) entry which is preliminary data.</text>
</comment>
<evidence type="ECO:0000313" key="2">
    <source>
        <dbReference type="EMBL" id="MFC5367811.1"/>
    </source>
</evidence>
<name>A0ABD5RCZ9_9EURY</name>
<keyword evidence="3" id="KW-1185">Reference proteome</keyword>
<dbReference type="PROSITE" id="PS51257">
    <property type="entry name" value="PROKAR_LIPOPROTEIN"/>
    <property type="match status" value="1"/>
</dbReference>
<protein>
    <submittedName>
        <fullName evidence="2">Uncharacterized protein</fullName>
    </submittedName>
</protein>
<sequence>MHRSGLSLLLCLLVLIAGCAGGPPATPTQSETTPTPTQSQTTAPPTSSPTPTVQLSNATAGERAIAAEKQRISAETSDWEDLTDLSFGILRPATYSVVNRTESGVLVSVQVGYSMEFACGPSDDPTDAVDGAATETRYLVSPEETRLVSVQQELYPGGERFCA</sequence>
<feature type="region of interest" description="Disordered" evidence="1">
    <location>
        <begin position="25"/>
        <end position="54"/>
    </location>
</feature>
<gene>
    <name evidence="2" type="ORF">ACFPJ5_12800</name>
</gene>
<dbReference type="Proteomes" id="UP001596201">
    <property type="component" value="Unassembled WGS sequence"/>
</dbReference>
<dbReference type="EMBL" id="JBHSKX010000002">
    <property type="protein sequence ID" value="MFC5367811.1"/>
    <property type="molecule type" value="Genomic_DNA"/>
</dbReference>
<reference evidence="2 3" key="1">
    <citation type="journal article" date="2019" name="Int. J. Syst. Evol. Microbiol.">
        <title>The Global Catalogue of Microorganisms (GCM) 10K type strain sequencing project: providing services to taxonomists for standard genome sequencing and annotation.</title>
        <authorList>
            <consortium name="The Broad Institute Genomics Platform"/>
            <consortium name="The Broad Institute Genome Sequencing Center for Infectious Disease"/>
            <person name="Wu L."/>
            <person name="Ma J."/>
        </authorList>
    </citation>
    <scope>NUCLEOTIDE SEQUENCE [LARGE SCALE GENOMIC DNA]</scope>
    <source>
        <strain evidence="2 3">CGMCC 1.12237</strain>
    </source>
</reference>
<proteinExistence type="predicted"/>
<feature type="compositionally biased region" description="Low complexity" evidence="1">
    <location>
        <begin position="27"/>
        <end position="52"/>
    </location>
</feature>
<dbReference type="RefSeq" id="WP_227230058.1">
    <property type="nucleotide sequence ID" value="NZ_JAJCVJ010000002.1"/>
</dbReference>
<dbReference type="AlphaFoldDB" id="A0ABD5RCZ9"/>
<accession>A0ABD5RCZ9</accession>